<keyword evidence="17" id="KW-1185">Reference proteome</keyword>
<dbReference type="GO" id="GO:0005789">
    <property type="term" value="C:endoplasmic reticulum membrane"/>
    <property type="evidence" value="ECO:0007669"/>
    <property type="project" value="TreeGrafter"/>
</dbReference>
<evidence type="ECO:0000313" key="16">
    <source>
        <dbReference type="EMBL" id="KAJ8603710.1"/>
    </source>
</evidence>
<comment type="caution">
    <text evidence="16">The sequence shown here is derived from an EMBL/GenBank/DDBJ whole genome shotgun (WGS) entry which is preliminary data.</text>
</comment>
<evidence type="ECO:0000256" key="9">
    <source>
        <dbReference type="ARBA" id="ARBA00023078"/>
    </source>
</evidence>
<dbReference type="SUPFAM" id="SSF49899">
    <property type="entry name" value="Concanavalin A-like lectins/glucanases"/>
    <property type="match status" value="1"/>
</dbReference>
<keyword evidence="6" id="KW-0375">Hydrogen ion transport</keyword>
<dbReference type="Gene3D" id="2.60.120.200">
    <property type="match status" value="1"/>
</dbReference>
<feature type="chain" id="PRO_5041901853" description="L-type lectin-like domain-containing protein" evidence="14">
    <location>
        <begin position="22"/>
        <end position="629"/>
    </location>
</feature>
<dbReference type="GO" id="GO:0005793">
    <property type="term" value="C:endoplasmic reticulum-Golgi intermediate compartment"/>
    <property type="evidence" value="ECO:0007669"/>
    <property type="project" value="TreeGrafter"/>
</dbReference>
<dbReference type="InterPro" id="IPR000711">
    <property type="entry name" value="ATPase_OSCP/dsu"/>
</dbReference>
<gene>
    <name evidence="16" type="ORF">CTAYLR_000197</name>
</gene>
<dbReference type="GO" id="GO:0030134">
    <property type="term" value="C:COPII-coated ER to Golgi transport vesicle"/>
    <property type="evidence" value="ECO:0007669"/>
    <property type="project" value="TreeGrafter"/>
</dbReference>
<keyword evidence="9" id="KW-0793">Thylakoid</keyword>
<dbReference type="PRINTS" id="PR00125">
    <property type="entry name" value="ATPASEDELTA"/>
</dbReference>
<keyword evidence="12" id="KW-0175">Coiled coil</keyword>
<organism evidence="16 17">
    <name type="scientific">Chrysophaeum taylorii</name>
    <dbReference type="NCBI Taxonomy" id="2483200"/>
    <lineage>
        <taxon>Eukaryota</taxon>
        <taxon>Sar</taxon>
        <taxon>Stramenopiles</taxon>
        <taxon>Ochrophyta</taxon>
        <taxon>Pelagophyceae</taxon>
        <taxon>Pelagomonadales</taxon>
        <taxon>Pelagomonadaceae</taxon>
        <taxon>Chrysophaeum</taxon>
    </lineage>
</organism>
<dbReference type="InterPro" id="IPR013320">
    <property type="entry name" value="ConA-like_dom_sf"/>
</dbReference>
<dbReference type="SUPFAM" id="SSF47928">
    <property type="entry name" value="N-terminal domain of the delta subunit of the F1F0-ATP synthase"/>
    <property type="match status" value="1"/>
</dbReference>
<reference evidence="16" key="1">
    <citation type="submission" date="2023-01" db="EMBL/GenBank/DDBJ databases">
        <title>Metagenome sequencing of chrysophaentin producing Chrysophaeum taylorii.</title>
        <authorList>
            <person name="Davison J."/>
            <person name="Bewley C."/>
        </authorList>
    </citation>
    <scope>NUCLEOTIDE SEQUENCE</scope>
    <source>
        <strain evidence="16">NIES-1699</strain>
    </source>
</reference>
<evidence type="ECO:0000256" key="3">
    <source>
        <dbReference type="ARBA" id="ARBA00022448"/>
    </source>
</evidence>
<dbReference type="InterPro" id="IPR026015">
    <property type="entry name" value="ATP_synth_OSCP/delta_N_sf"/>
</dbReference>
<keyword evidence="11" id="KW-0066">ATP synthesis</keyword>
<dbReference type="InterPro" id="IPR051136">
    <property type="entry name" value="Intracellular_Lectin-GPT"/>
</dbReference>
<keyword evidence="3" id="KW-0813">Transport</keyword>
<evidence type="ECO:0000259" key="15">
    <source>
        <dbReference type="PROSITE" id="PS51328"/>
    </source>
</evidence>
<dbReference type="Pfam" id="PF03388">
    <property type="entry name" value="Lectin_leg-like"/>
    <property type="match status" value="1"/>
</dbReference>
<evidence type="ECO:0000256" key="7">
    <source>
        <dbReference type="ARBA" id="ARBA00022989"/>
    </source>
</evidence>
<feature type="transmembrane region" description="Helical" evidence="13">
    <location>
        <begin position="407"/>
        <end position="426"/>
    </location>
</feature>
<feature type="coiled-coil region" evidence="12">
    <location>
        <begin position="297"/>
        <end position="386"/>
    </location>
</feature>
<protein>
    <recommendedName>
        <fullName evidence="15">L-type lectin-like domain-containing protein</fullName>
    </recommendedName>
</protein>
<accession>A0AAD7UFS5</accession>
<evidence type="ECO:0000256" key="14">
    <source>
        <dbReference type="SAM" id="SignalP"/>
    </source>
</evidence>
<evidence type="ECO:0000256" key="13">
    <source>
        <dbReference type="SAM" id="Phobius"/>
    </source>
</evidence>
<proteinExistence type="inferred from homology"/>
<dbReference type="PROSITE" id="PS51328">
    <property type="entry name" value="L_LECTIN_LIKE"/>
    <property type="match status" value="1"/>
</dbReference>
<evidence type="ECO:0000256" key="12">
    <source>
        <dbReference type="SAM" id="Coils"/>
    </source>
</evidence>
<dbReference type="PANTHER" id="PTHR12223">
    <property type="entry name" value="VESICULAR MANNOSE-BINDING LECTIN"/>
    <property type="match status" value="1"/>
</dbReference>
<dbReference type="Pfam" id="PF00213">
    <property type="entry name" value="OSCP"/>
    <property type="match status" value="1"/>
</dbReference>
<dbReference type="PROSITE" id="PS00389">
    <property type="entry name" value="ATPASE_DELTA"/>
    <property type="match status" value="1"/>
</dbReference>
<evidence type="ECO:0000256" key="1">
    <source>
        <dbReference type="ARBA" id="ARBA00004479"/>
    </source>
</evidence>
<keyword evidence="4 13" id="KW-0812">Transmembrane</keyword>
<name>A0AAD7UFS5_9STRA</name>
<dbReference type="EMBL" id="JAQMWT010000344">
    <property type="protein sequence ID" value="KAJ8603710.1"/>
    <property type="molecule type" value="Genomic_DNA"/>
</dbReference>
<dbReference type="Gene3D" id="1.10.520.20">
    <property type="entry name" value="N-terminal domain of the delta subunit of the F1F0-ATP synthase"/>
    <property type="match status" value="1"/>
</dbReference>
<dbReference type="GO" id="GO:0046933">
    <property type="term" value="F:proton-transporting ATP synthase activity, rotational mechanism"/>
    <property type="evidence" value="ECO:0007669"/>
    <property type="project" value="InterPro"/>
</dbReference>
<dbReference type="InterPro" id="IPR005052">
    <property type="entry name" value="Lectin_leg"/>
</dbReference>
<evidence type="ECO:0000256" key="8">
    <source>
        <dbReference type="ARBA" id="ARBA00023065"/>
    </source>
</evidence>
<dbReference type="GO" id="GO:0005537">
    <property type="term" value="F:D-mannose binding"/>
    <property type="evidence" value="ECO:0007669"/>
    <property type="project" value="TreeGrafter"/>
</dbReference>
<keyword evidence="10 13" id="KW-0472">Membrane</keyword>
<evidence type="ECO:0000256" key="6">
    <source>
        <dbReference type="ARBA" id="ARBA00022781"/>
    </source>
</evidence>
<dbReference type="PANTHER" id="PTHR12223:SF28">
    <property type="entry name" value="LECTIN, MANNOSE BINDING 1 LIKE"/>
    <property type="match status" value="1"/>
</dbReference>
<dbReference type="GO" id="GO:0000139">
    <property type="term" value="C:Golgi membrane"/>
    <property type="evidence" value="ECO:0007669"/>
    <property type="project" value="TreeGrafter"/>
</dbReference>
<sequence>MKRRYGSRLVVLALCIGGAGSAQIEALSFSAPFSVLNSQGERQVGKNWRSSGTTTVHANFARLTPDRQSKKGALWSTKAIGTGEASIAFKFRISGQGKKYFGDGMALWLSESRSYRSGDFHGSADKFRGIGIIIDTFKNAELLSYHKDVTVVVNEGESDVEEMLTSSVGCNGDIRYHEDRGDFSVSAASRVKFVVEPVAPDGSGDDRVLGLTVFLDATNSGEYRECVAQTPLPATLDASWLSRAYLGISASTGQLADNHDVLSLDVFSDKEVHNEVESEMISEPNFAPGEGVSPARFERIEAQIDQLIGRLEHLQHHLEHEMVAVDDHVRTTVDKLAKQEQAAETRIEALEDKVTSSVEDSLSQRISNLENAMRDAVQQRMKKVEQTTIAKITDTVGKELKGKGRRWTLGFLFLVAVDVVAAIAVYKWYCTMMLARVGARRFLSEAAVEPPIKLFGIHARYASAAFVAAAKADQLDRVESELLAFKSVLGKDEKLASFVENPTISREMKIDAVDKLLGSRVHMITKNTLETLAANARLAEVEKVIDAYATLMKAQRKEVDAIITSAEPLTPSETSAIKNALKPHLDEGETVVVTTEVKPSLLGGFTVQIGDKFLDLSASSKIAALQRAL</sequence>
<evidence type="ECO:0000256" key="4">
    <source>
        <dbReference type="ARBA" id="ARBA00022692"/>
    </source>
</evidence>
<evidence type="ECO:0000313" key="17">
    <source>
        <dbReference type="Proteomes" id="UP001230188"/>
    </source>
</evidence>
<comment type="subcellular location">
    <subcellularLocation>
        <location evidence="1">Membrane</location>
        <topology evidence="1">Single-pass type I membrane protein</topology>
    </subcellularLocation>
</comment>
<feature type="domain" description="L-type lectin-like" evidence="15">
    <location>
        <begin position="21"/>
        <end position="269"/>
    </location>
</feature>
<dbReference type="GO" id="GO:0006888">
    <property type="term" value="P:endoplasmic reticulum to Golgi vesicle-mediated transport"/>
    <property type="evidence" value="ECO:0007669"/>
    <property type="project" value="TreeGrafter"/>
</dbReference>
<evidence type="ECO:0000256" key="11">
    <source>
        <dbReference type="ARBA" id="ARBA00023310"/>
    </source>
</evidence>
<keyword evidence="8" id="KW-0406">Ion transport</keyword>
<feature type="signal peptide" evidence="14">
    <location>
        <begin position="1"/>
        <end position="21"/>
    </location>
</feature>
<evidence type="ECO:0000256" key="2">
    <source>
        <dbReference type="ARBA" id="ARBA00007046"/>
    </source>
</evidence>
<dbReference type="InterPro" id="IPR020781">
    <property type="entry name" value="ATPase_OSCP/d_CS"/>
</dbReference>
<dbReference type="Proteomes" id="UP001230188">
    <property type="component" value="Unassembled WGS sequence"/>
</dbReference>
<dbReference type="HAMAP" id="MF_01416">
    <property type="entry name" value="ATP_synth_delta_bact"/>
    <property type="match status" value="1"/>
</dbReference>
<evidence type="ECO:0000256" key="5">
    <source>
        <dbReference type="ARBA" id="ARBA00022729"/>
    </source>
</evidence>
<evidence type="ECO:0000256" key="10">
    <source>
        <dbReference type="ARBA" id="ARBA00023136"/>
    </source>
</evidence>
<dbReference type="AlphaFoldDB" id="A0AAD7UFS5"/>
<comment type="similarity">
    <text evidence="2">Belongs to the ATPase delta chain family.</text>
</comment>
<keyword evidence="7 13" id="KW-1133">Transmembrane helix</keyword>
<dbReference type="NCBIfam" id="TIGR01145">
    <property type="entry name" value="ATP_synt_delta"/>
    <property type="match status" value="1"/>
</dbReference>
<keyword evidence="5 14" id="KW-0732">Signal</keyword>